<dbReference type="PROSITE" id="PS50884">
    <property type="entry name" value="ZF_DOF_2"/>
    <property type="match status" value="1"/>
</dbReference>
<evidence type="ECO:0000313" key="13">
    <source>
        <dbReference type="RefSeq" id="XP_004488419.1"/>
    </source>
</evidence>
<evidence type="ECO:0000256" key="4">
    <source>
        <dbReference type="ARBA" id="ARBA00023015"/>
    </source>
</evidence>
<evidence type="ECO:0000256" key="9">
    <source>
        <dbReference type="RuleBase" id="RU369094"/>
    </source>
</evidence>
<dbReference type="RefSeq" id="XP_004488419.1">
    <property type="nucleotide sequence ID" value="XM_004488362.3"/>
</dbReference>
<comment type="subcellular location">
    <subcellularLocation>
        <location evidence="8 9">Nucleus</location>
    </subcellularLocation>
</comment>
<dbReference type="PaxDb" id="3827-XP_004488419.1"/>
<dbReference type="InterPro" id="IPR003851">
    <property type="entry name" value="Znf_Dof"/>
</dbReference>
<reference evidence="12" key="1">
    <citation type="journal article" date="2013" name="Nat. Biotechnol.">
        <title>Draft genome sequence of chickpea (Cicer arietinum) provides a resource for trait improvement.</title>
        <authorList>
            <person name="Varshney R.K."/>
            <person name="Song C."/>
            <person name="Saxena R.K."/>
            <person name="Azam S."/>
            <person name="Yu S."/>
            <person name="Sharpe A.G."/>
            <person name="Cannon S."/>
            <person name="Baek J."/>
            <person name="Rosen B.D."/>
            <person name="Tar'an B."/>
            <person name="Millan T."/>
            <person name="Zhang X."/>
            <person name="Ramsay L.D."/>
            <person name="Iwata A."/>
            <person name="Wang Y."/>
            <person name="Nelson W."/>
            <person name="Farmer A.D."/>
            <person name="Gaur P.M."/>
            <person name="Soderlund C."/>
            <person name="Penmetsa R.V."/>
            <person name="Xu C."/>
            <person name="Bharti A.K."/>
            <person name="He W."/>
            <person name="Winter P."/>
            <person name="Zhao S."/>
            <person name="Hane J.K."/>
            <person name="Carrasquilla-Garcia N."/>
            <person name="Condie J.A."/>
            <person name="Upadhyaya H.D."/>
            <person name="Luo M.C."/>
            <person name="Thudi M."/>
            <person name="Gowda C.L."/>
            <person name="Singh N.P."/>
            <person name="Lichtenzveig J."/>
            <person name="Gali K.K."/>
            <person name="Rubio J."/>
            <person name="Nadarajan N."/>
            <person name="Dolezel J."/>
            <person name="Bansal K.C."/>
            <person name="Xu X."/>
            <person name="Edwards D."/>
            <person name="Zhang G."/>
            <person name="Kahl G."/>
            <person name="Gil J."/>
            <person name="Singh K.B."/>
            <person name="Datta S.K."/>
            <person name="Jackson S.A."/>
            <person name="Wang J."/>
            <person name="Cook D.R."/>
        </authorList>
    </citation>
    <scope>NUCLEOTIDE SEQUENCE [LARGE SCALE GENOMIC DNA]</scope>
    <source>
        <strain evidence="12">cv. CDC Frontier</strain>
    </source>
</reference>
<dbReference type="KEGG" id="cam:101508706"/>
<keyword evidence="2 8" id="KW-0863">Zinc-finger</keyword>
<dbReference type="GO" id="GO:0008270">
    <property type="term" value="F:zinc ion binding"/>
    <property type="evidence" value="ECO:0007669"/>
    <property type="project" value="UniProtKB-KW"/>
</dbReference>
<organism evidence="12 13">
    <name type="scientific">Cicer arietinum</name>
    <name type="common">Chickpea</name>
    <name type="synonym">Garbanzo</name>
    <dbReference type="NCBI Taxonomy" id="3827"/>
    <lineage>
        <taxon>Eukaryota</taxon>
        <taxon>Viridiplantae</taxon>
        <taxon>Streptophyta</taxon>
        <taxon>Embryophyta</taxon>
        <taxon>Tracheophyta</taxon>
        <taxon>Spermatophyta</taxon>
        <taxon>Magnoliopsida</taxon>
        <taxon>eudicotyledons</taxon>
        <taxon>Gunneridae</taxon>
        <taxon>Pentapetalae</taxon>
        <taxon>rosids</taxon>
        <taxon>fabids</taxon>
        <taxon>Fabales</taxon>
        <taxon>Fabaceae</taxon>
        <taxon>Papilionoideae</taxon>
        <taxon>50 kb inversion clade</taxon>
        <taxon>NPAAA clade</taxon>
        <taxon>Hologalegina</taxon>
        <taxon>IRL clade</taxon>
        <taxon>Cicereae</taxon>
        <taxon>Cicer</taxon>
    </lineage>
</organism>
<dbReference type="OrthoDB" id="1927254at2759"/>
<proteinExistence type="predicted"/>
<keyword evidence="4 9" id="KW-0805">Transcription regulation</keyword>
<evidence type="ECO:0000256" key="3">
    <source>
        <dbReference type="ARBA" id="ARBA00022833"/>
    </source>
</evidence>
<dbReference type="PANTHER" id="PTHR31992:SF205">
    <property type="entry name" value="DOF ZINC FINGER PROTEIN"/>
    <property type="match status" value="1"/>
</dbReference>
<evidence type="ECO:0000256" key="2">
    <source>
        <dbReference type="ARBA" id="ARBA00022771"/>
    </source>
</evidence>
<dbReference type="Pfam" id="PF02701">
    <property type="entry name" value="Zn_ribbon_Dof"/>
    <property type="match status" value="1"/>
</dbReference>
<name>A0A1S2XF61_CICAR</name>
<dbReference type="STRING" id="3827.A0A1S2XF61"/>
<evidence type="ECO:0000256" key="6">
    <source>
        <dbReference type="ARBA" id="ARBA00023163"/>
    </source>
</evidence>
<evidence type="ECO:0000313" key="12">
    <source>
        <dbReference type="Proteomes" id="UP000087171"/>
    </source>
</evidence>
<comment type="function">
    <text evidence="9">Transcription factor that binds specifically to a 5'-AA[AG]G-3' consensus core sequence.</text>
</comment>
<feature type="region of interest" description="Disordered" evidence="10">
    <location>
        <begin position="74"/>
        <end position="135"/>
    </location>
</feature>
<evidence type="ECO:0000256" key="8">
    <source>
        <dbReference type="PROSITE-ProRule" id="PRU00071"/>
    </source>
</evidence>
<dbReference type="Proteomes" id="UP000087171">
    <property type="component" value="Chromosome Ca1"/>
</dbReference>
<reference evidence="13" key="2">
    <citation type="submission" date="2025-08" db="UniProtKB">
        <authorList>
            <consortium name="RefSeq"/>
        </authorList>
    </citation>
    <scope>IDENTIFICATION</scope>
    <source>
        <tissue evidence="13">Etiolated seedlings</tissue>
    </source>
</reference>
<evidence type="ECO:0000256" key="1">
    <source>
        <dbReference type="ARBA" id="ARBA00022723"/>
    </source>
</evidence>
<dbReference type="GO" id="GO:0003700">
    <property type="term" value="F:DNA-binding transcription factor activity"/>
    <property type="evidence" value="ECO:0007669"/>
    <property type="project" value="UniProtKB-UniRule"/>
</dbReference>
<protein>
    <recommendedName>
        <fullName evidence="9">Dof zinc finger protein</fullName>
    </recommendedName>
</protein>
<keyword evidence="1 9" id="KW-0479">Metal-binding</keyword>
<evidence type="ECO:0000256" key="5">
    <source>
        <dbReference type="ARBA" id="ARBA00023125"/>
    </source>
</evidence>
<keyword evidence="5 8" id="KW-0238">DNA-binding</keyword>
<gene>
    <name evidence="13" type="primary">LOC101508706</name>
</gene>
<keyword evidence="12" id="KW-1185">Reference proteome</keyword>
<dbReference type="GO" id="GO:0003677">
    <property type="term" value="F:DNA binding"/>
    <property type="evidence" value="ECO:0007669"/>
    <property type="project" value="UniProtKB-UniRule"/>
</dbReference>
<dbReference type="InterPro" id="IPR045174">
    <property type="entry name" value="Dof"/>
</dbReference>
<feature type="compositionally biased region" description="Low complexity" evidence="10">
    <location>
        <begin position="87"/>
        <end position="135"/>
    </location>
</feature>
<dbReference type="eggNOG" id="ENOG502QRBR">
    <property type="taxonomic scope" value="Eukaryota"/>
</dbReference>
<evidence type="ECO:0000256" key="10">
    <source>
        <dbReference type="SAM" id="MobiDB-lite"/>
    </source>
</evidence>
<sequence>MQEIHSIGGRNLFGDDRDRRMRTNYHHQNHHALKCPRCDSFNTKFCYYNNYNLSQPRYFCKNCRRYWTKGGVLRNVPIGGGSRKSKPSNSNNSSSSTTPPATTRKSPPPEDNSNSHSSSESSTFTTPTATAEAKTPISNATSKVFSVNSASKPEQVGSFTSLVPSTLTNDAFSFGFGNNVLDASSFRFGDSHQRGDDQVHVAQGGDSLGICQWQQQSSYQRTSLLDHQQLANGFGPLDWQGGAGNCLFDVRDVVDQSYWTHPHWSHHVNPSSLFHLP</sequence>
<keyword evidence="3 9" id="KW-0862">Zinc</keyword>
<accession>A0A1S2XF61</accession>
<dbReference type="AlphaFoldDB" id="A0A1S2XF61"/>
<keyword evidence="6 9" id="KW-0804">Transcription</keyword>
<dbReference type="PANTHER" id="PTHR31992">
    <property type="entry name" value="DOF ZINC FINGER PROTEIN DOF1.4-RELATED"/>
    <property type="match status" value="1"/>
</dbReference>
<evidence type="ECO:0000259" key="11">
    <source>
        <dbReference type="PROSITE" id="PS50884"/>
    </source>
</evidence>
<keyword evidence="7 8" id="KW-0539">Nucleus</keyword>
<dbReference type="GO" id="GO:0005634">
    <property type="term" value="C:nucleus"/>
    <property type="evidence" value="ECO:0007669"/>
    <property type="project" value="UniProtKB-SubCell"/>
</dbReference>
<dbReference type="GeneID" id="101508706"/>
<dbReference type="PROSITE" id="PS01361">
    <property type="entry name" value="ZF_DOF_1"/>
    <property type="match status" value="1"/>
</dbReference>
<evidence type="ECO:0000256" key="7">
    <source>
        <dbReference type="ARBA" id="ARBA00023242"/>
    </source>
</evidence>
<feature type="domain" description="Dof-type" evidence="11">
    <location>
        <begin position="33"/>
        <end position="87"/>
    </location>
</feature>